<dbReference type="SUPFAM" id="SSF50475">
    <property type="entry name" value="FMN-binding split barrel"/>
    <property type="match status" value="1"/>
</dbReference>
<dbReference type="InterPro" id="IPR002563">
    <property type="entry name" value="Flavin_Rdtase-like_dom"/>
</dbReference>
<dbReference type="PANTHER" id="PTHR30466:SF1">
    <property type="entry name" value="FMN REDUCTASE (NADH) RUTF"/>
    <property type="match status" value="1"/>
</dbReference>
<sequence>MSSTADSFKAAFRHHPSGVAVITLDSTTGPVALTASSVFSVSAEPPMLVFSVAKMASASQPLHESSDIVVHLISVDQIDLAKLCAQRGADRFAGDVWTWSRYETGEPFFDAPAVRLRCRVTERVEAGASTLIVGEVLDIYISDDADAQAPLVYHDREWHRLDDGSVL</sequence>
<proteinExistence type="predicted"/>
<accession>A0A6J6DDK2</accession>
<dbReference type="PANTHER" id="PTHR30466">
    <property type="entry name" value="FLAVIN REDUCTASE"/>
    <property type="match status" value="1"/>
</dbReference>
<dbReference type="Gene3D" id="2.30.110.10">
    <property type="entry name" value="Electron Transport, Fmn-binding Protein, Chain A"/>
    <property type="match status" value="1"/>
</dbReference>
<dbReference type="Pfam" id="PF01613">
    <property type="entry name" value="Flavin_Reduct"/>
    <property type="match status" value="1"/>
</dbReference>
<dbReference type="InterPro" id="IPR050268">
    <property type="entry name" value="NADH-dep_flavin_reductase"/>
</dbReference>
<gene>
    <name evidence="3" type="ORF">UFOPK1591_00796</name>
</gene>
<dbReference type="GO" id="GO:0010181">
    <property type="term" value="F:FMN binding"/>
    <property type="evidence" value="ECO:0007669"/>
    <property type="project" value="InterPro"/>
</dbReference>
<dbReference type="AlphaFoldDB" id="A0A6J6DDK2"/>
<dbReference type="GO" id="GO:0042602">
    <property type="term" value="F:riboflavin reductase (NADPH) activity"/>
    <property type="evidence" value="ECO:0007669"/>
    <property type="project" value="TreeGrafter"/>
</dbReference>
<feature type="domain" description="Flavin reductase like" evidence="2">
    <location>
        <begin position="12"/>
        <end position="160"/>
    </location>
</feature>
<dbReference type="EMBL" id="CAEZTD010000053">
    <property type="protein sequence ID" value="CAB4562041.1"/>
    <property type="molecule type" value="Genomic_DNA"/>
</dbReference>
<keyword evidence="1" id="KW-0560">Oxidoreductase</keyword>
<organism evidence="3">
    <name type="scientific">freshwater metagenome</name>
    <dbReference type="NCBI Taxonomy" id="449393"/>
    <lineage>
        <taxon>unclassified sequences</taxon>
        <taxon>metagenomes</taxon>
        <taxon>ecological metagenomes</taxon>
    </lineage>
</organism>
<reference evidence="3" key="1">
    <citation type="submission" date="2020-05" db="EMBL/GenBank/DDBJ databases">
        <authorList>
            <person name="Chiriac C."/>
            <person name="Salcher M."/>
            <person name="Ghai R."/>
            <person name="Kavagutti S V."/>
        </authorList>
    </citation>
    <scope>NUCLEOTIDE SEQUENCE</scope>
</reference>
<name>A0A6J6DDK2_9ZZZZ</name>
<evidence type="ECO:0000259" key="2">
    <source>
        <dbReference type="SMART" id="SM00903"/>
    </source>
</evidence>
<dbReference type="InterPro" id="IPR012349">
    <property type="entry name" value="Split_barrel_FMN-bd"/>
</dbReference>
<protein>
    <submittedName>
        <fullName evidence="3">Unannotated protein</fullName>
    </submittedName>
</protein>
<dbReference type="SMART" id="SM00903">
    <property type="entry name" value="Flavin_Reduct"/>
    <property type="match status" value="1"/>
</dbReference>
<evidence type="ECO:0000256" key="1">
    <source>
        <dbReference type="ARBA" id="ARBA00023002"/>
    </source>
</evidence>
<evidence type="ECO:0000313" key="3">
    <source>
        <dbReference type="EMBL" id="CAB4562041.1"/>
    </source>
</evidence>